<sequence length="85" mass="9562">MIDEKDAMAGALSVKIGERRAAWPALNALNRIDVFQGTDPHNTESSPQRMERFWVRIRGAVKQARDNIATARLRTQALPCRCIVT</sequence>
<dbReference type="AlphaFoldDB" id="A0A125Q6M7"/>
<dbReference type="RefSeq" id="WP_066513357.1">
    <property type="nucleotide sequence ID" value="NZ_LNCU01000107.1"/>
</dbReference>
<keyword evidence="2" id="KW-1185">Reference proteome</keyword>
<proteinExistence type="predicted"/>
<protein>
    <submittedName>
        <fullName evidence="1">Uncharacterized protein</fullName>
    </submittedName>
</protein>
<evidence type="ECO:0000313" key="2">
    <source>
        <dbReference type="Proteomes" id="UP000057737"/>
    </source>
</evidence>
<reference evidence="1 2" key="1">
    <citation type="submission" date="2015-11" db="EMBL/GenBank/DDBJ databases">
        <title>Draft Genome Sequence of the Strain BR 10303 (Bradyrhizobium sp.) isolated from nodules of Centrolobium paraense.</title>
        <authorList>
            <person name="Zelli J.E."/>
            <person name="Simoes-Araujo J.L."/>
            <person name="Barauna A.C."/>
            <person name="Silva K."/>
        </authorList>
    </citation>
    <scope>NUCLEOTIDE SEQUENCE [LARGE SCALE GENOMIC DNA]</scope>
    <source>
        <strain evidence="1 2">BR 10303</strain>
    </source>
</reference>
<evidence type="ECO:0000313" key="1">
    <source>
        <dbReference type="EMBL" id="KWV48382.1"/>
    </source>
</evidence>
<gene>
    <name evidence="1" type="ORF">AS156_18030</name>
</gene>
<dbReference type="Proteomes" id="UP000057737">
    <property type="component" value="Unassembled WGS sequence"/>
</dbReference>
<dbReference type="EMBL" id="LNCU01000107">
    <property type="protein sequence ID" value="KWV48382.1"/>
    <property type="molecule type" value="Genomic_DNA"/>
</dbReference>
<comment type="caution">
    <text evidence="1">The sequence shown here is derived from an EMBL/GenBank/DDBJ whole genome shotgun (WGS) entry which is preliminary data.</text>
</comment>
<name>A0A125Q6M7_9BRAD</name>
<accession>A0A125Q6M7</accession>
<organism evidence="1 2">
    <name type="scientific">Bradyrhizobium macuxiense</name>
    <dbReference type="NCBI Taxonomy" id="1755647"/>
    <lineage>
        <taxon>Bacteria</taxon>
        <taxon>Pseudomonadati</taxon>
        <taxon>Pseudomonadota</taxon>
        <taxon>Alphaproteobacteria</taxon>
        <taxon>Hyphomicrobiales</taxon>
        <taxon>Nitrobacteraceae</taxon>
        <taxon>Bradyrhizobium</taxon>
    </lineage>
</organism>